<dbReference type="VEuPathDB" id="PiroplasmaDB:BOVATA_006240"/>
<dbReference type="AlphaFoldDB" id="A0A2H6K807"/>
<dbReference type="GeneID" id="39872901"/>
<evidence type="ECO:0000313" key="1">
    <source>
        <dbReference type="EMBL" id="GBE59131.1"/>
    </source>
</evidence>
<gene>
    <name evidence="1" type="ORF">BOVATA_006240</name>
</gene>
<protein>
    <submittedName>
        <fullName evidence="1">Uncharacterized protein</fullName>
    </submittedName>
</protein>
<reference evidence="1 2" key="1">
    <citation type="journal article" date="2017" name="BMC Genomics">
        <title>Whole-genome assembly of Babesia ovata and comparative genomics between closely related pathogens.</title>
        <authorList>
            <person name="Yamagishi J."/>
            <person name="Asada M."/>
            <person name="Hakimi H."/>
            <person name="Tanaka T.Q."/>
            <person name="Sugimoto C."/>
            <person name="Kawazu S."/>
        </authorList>
    </citation>
    <scope>NUCLEOTIDE SEQUENCE [LARGE SCALE GENOMIC DNA]</scope>
    <source>
        <strain evidence="1 2">Miyake</strain>
    </source>
</reference>
<comment type="caution">
    <text evidence="1">The sequence shown here is derived from an EMBL/GenBank/DDBJ whole genome shotgun (WGS) entry which is preliminary data.</text>
</comment>
<dbReference type="Proteomes" id="UP000236319">
    <property type="component" value="Unassembled WGS sequence"/>
</dbReference>
<organism evidence="1 2">
    <name type="scientific">Babesia ovata</name>
    <dbReference type="NCBI Taxonomy" id="189622"/>
    <lineage>
        <taxon>Eukaryota</taxon>
        <taxon>Sar</taxon>
        <taxon>Alveolata</taxon>
        <taxon>Apicomplexa</taxon>
        <taxon>Aconoidasida</taxon>
        <taxon>Piroplasmida</taxon>
        <taxon>Babesiidae</taxon>
        <taxon>Babesia</taxon>
    </lineage>
</organism>
<evidence type="ECO:0000313" key="2">
    <source>
        <dbReference type="Proteomes" id="UP000236319"/>
    </source>
</evidence>
<accession>A0A2H6K807</accession>
<name>A0A2H6K807_9APIC</name>
<dbReference type="EMBL" id="BDSA01000001">
    <property type="protein sequence ID" value="GBE59131.1"/>
    <property type="molecule type" value="Genomic_DNA"/>
</dbReference>
<keyword evidence="2" id="KW-1185">Reference proteome</keyword>
<sequence length="189" mass="20855">MVSPTSGNLLSCFLNVDGPSPPFPPRATTMELRSSWNWCLQPPREHVHRQVLHLPEHAPVPSHGLDALPDYDSKRHIHRGMLRVLSAACSLRIPSVVRLDGLLDVQQALHQVRRLKNDVATVAAVPRPRQPSRAVDVRKRTAAVPALALDPEVVHEGRLVPGNNLGVRPACVTWGKSPRAWAPSTRQKP</sequence>
<dbReference type="RefSeq" id="XP_028865374.1">
    <property type="nucleotide sequence ID" value="XM_029009541.1"/>
</dbReference>
<proteinExistence type="predicted"/>